<dbReference type="Proteomes" id="UP000054279">
    <property type="component" value="Unassembled WGS sequence"/>
</dbReference>
<dbReference type="EMBL" id="KN837166">
    <property type="protein sequence ID" value="KIJ37753.1"/>
    <property type="molecule type" value="Genomic_DNA"/>
</dbReference>
<proteinExistence type="predicted"/>
<keyword evidence="2" id="KW-1185">Reference proteome</keyword>
<sequence length="124" mass="14461">HLQSLGKTYFSALDIVRFLDQSEEKARLKFKKTPSERTCHKWLHPMEYHFGKGTNGRYIDGHEREDVVVPPDLHMPGSKRIVLVTHDESTFYANDRRKKQWIYVSETPEPVRKGEGASIMVSDF</sequence>
<reference evidence="1 2" key="1">
    <citation type="submission" date="2014-06" db="EMBL/GenBank/DDBJ databases">
        <title>Evolutionary Origins and Diversification of the Mycorrhizal Mutualists.</title>
        <authorList>
            <consortium name="DOE Joint Genome Institute"/>
            <consortium name="Mycorrhizal Genomics Consortium"/>
            <person name="Kohler A."/>
            <person name="Kuo A."/>
            <person name="Nagy L.G."/>
            <person name="Floudas D."/>
            <person name="Copeland A."/>
            <person name="Barry K.W."/>
            <person name="Cichocki N."/>
            <person name="Veneault-Fourrey C."/>
            <person name="LaButti K."/>
            <person name="Lindquist E.A."/>
            <person name="Lipzen A."/>
            <person name="Lundell T."/>
            <person name="Morin E."/>
            <person name="Murat C."/>
            <person name="Riley R."/>
            <person name="Ohm R."/>
            <person name="Sun H."/>
            <person name="Tunlid A."/>
            <person name="Henrissat B."/>
            <person name="Grigoriev I.V."/>
            <person name="Hibbett D.S."/>
            <person name="Martin F."/>
        </authorList>
    </citation>
    <scope>NUCLEOTIDE SEQUENCE [LARGE SCALE GENOMIC DNA]</scope>
    <source>
        <strain evidence="1 2">SS14</strain>
    </source>
</reference>
<evidence type="ECO:0000313" key="2">
    <source>
        <dbReference type="Proteomes" id="UP000054279"/>
    </source>
</evidence>
<feature type="non-terminal residue" evidence="1">
    <location>
        <position position="1"/>
    </location>
</feature>
<organism evidence="1 2">
    <name type="scientific">Sphaerobolus stellatus (strain SS14)</name>
    <dbReference type="NCBI Taxonomy" id="990650"/>
    <lineage>
        <taxon>Eukaryota</taxon>
        <taxon>Fungi</taxon>
        <taxon>Dikarya</taxon>
        <taxon>Basidiomycota</taxon>
        <taxon>Agaricomycotina</taxon>
        <taxon>Agaricomycetes</taxon>
        <taxon>Phallomycetidae</taxon>
        <taxon>Geastrales</taxon>
        <taxon>Sphaerobolaceae</taxon>
        <taxon>Sphaerobolus</taxon>
    </lineage>
</organism>
<dbReference type="OrthoDB" id="6511194at2759"/>
<accession>A0A0C9U477</accession>
<protein>
    <submittedName>
        <fullName evidence="1">Uncharacterized protein</fullName>
    </submittedName>
</protein>
<name>A0A0C9U477_SPHS4</name>
<dbReference type="AlphaFoldDB" id="A0A0C9U477"/>
<feature type="non-terminal residue" evidence="1">
    <location>
        <position position="124"/>
    </location>
</feature>
<dbReference type="HOGENOM" id="CLU_005726_2_2_1"/>
<gene>
    <name evidence="1" type="ORF">M422DRAFT_129423</name>
</gene>
<evidence type="ECO:0000313" key="1">
    <source>
        <dbReference type="EMBL" id="KIJ37753.1"/>
    </source>
</evidence>